<proteinExistence type="predicted"/>
<dbReference type="SUPFAM" id="SSF54593">
    <property type="entry name" value="Glyoxalase/Bleomycin resistance protein/Dihydroxybiphenyl dioxygenase"/>
    <property type="match status" value="1"/>
</dbReference>
<comment type="caution">
    <text evidence="2">The sequence shown here is derived from an EMBL/GenBank/DDBJ whole genome shotgun (WGS) entry which is preliminary data.</text>
</comment>
<reference evidence="2" key="1">
    <citation type="journal article" date="2020" name="mSystems">
        <title>Genome- and Community-Level Interaction Insights into Carbon Utilization and Element Cycling Functions of Hydrothermarchaeota in Hydrothermal Sediment.</title>
        <authorList>
            <person name="Zhou Z."/>
            <person name="Liu Y."/>
            <person name="Xu W."/>
            <person name="Pan J."/>
            <person name="Luo Z.H."/>
            <person name="Li M."/>
        </authorList>
    </citation>
    <scope>NUCLEOTIDE SEQUENCE [LARGE SCALE GENOMIC DNA]</scope>
    <source>
        <strain evidence="2">SpSt-1235</strain>
    </source>
</reference>
<dbReference type="Proteomes" id="UP000885753">
    <property type="component" value="Unassembled WGS sequence"/>
</dbReference>
<accession>A0A7C2RNS7</accession>
<dbReference type="InterPro" id="IPR029068">
    <property type="entry name" value="Glyas_Bleomycin-R_OHBP_Dase"/>
</dbReference>
<dbReference type="AlphaFoldDB" id="A0A7C2RNS7"/>
<dbReference type="InterPro" id="IPR037523">
    <property type="entry name" value="VOC_core"/>
</dbReference>
<protein>
    <submittedName>
        <fullName evidence="2">VOC family protein</fullName>
    </submittedName>
</protein>
<name>A0A7C2RNS7_9FLAO</name>
<evidence type="ECO:0000259" key="1">
    <source>
        <dbReference type="PROSITE" id="PS51819"/>
    </source>
</evidence>
<sequence>MKIIFLTLYTNQLEEQLRFYERVLKMPVQNKKDSSFQVIMGYTILEFQKVETATPYHFAIHIPARQEEQALEWLRERVGILTDQGEEIIDFPAWKARSVYFYDADKNIVEFISREDLFPAKTEKFSEESLLGICEIGVATVNVEEKFRFLNDHFGLQKFTGDYERFCATGDDEGLFIIINKEIKDWIPTGDTAFASPFEIEFSVKGASSRVAFTNDLFKML</sequence>
<evidence type="ECO:0000313" key="2">
    <source>
        <dbReference type="EMBL" id="HER41196.1"/>
    </source>
</evidence>
<dbReference type="Gene3D" id="3.10.180.10">
    <property type="entry name" value="2,3-Dihydroxybiphenyl 1,2-Dioxygenase, domain 1"/>
    <property type="match status" value="1"/>
</dbReference>
<dbReference type="EMBL" id="DSEE01000593">
    <property type="protein sequence ID" value="HER41196.1"/>
    <property type="molecule type" value="Genomic_DNA"/>
</dbReference>
<gene>
    <name evidence="2" type="ORF">ENO10_08250</name>
</gene>
<organism evidence="2">
    <name type="scientific">Salinimicrobium catena</name>
    <dbReference type="NCBI Taxonomy" id="390640"/>
    <lineage>
        <taxon>Bacteria</taxon>
        <taxon>Pseudomonadati</taxon>
        <taxon>Bacteroidota</taxon>
        <taxon>Flavobacteriia</taxon>
        <taxon>Flavobacteriales</taxon>
        <taxon>Flavobacteriaceae</taxon>
        <taxon>Salinimicrobium</taxon>
    </lineage>
</organism>
<feature type="domain" description="VOC" evidence="1">
    <location>
        <begin position="2"/>
        <end position="114"/>
    </location>
</feature>
<dbReference type="PROSITE" id="PS51819">
    <property type="entry name" value="VOC"/>
    <property type="match status" value="1"/>
</dbReference>